<evidence type="ECO:0000313" key="2">
    <source>
        <dbReference type="EMBL" id="KAF3601266.1"/>
    </source>
</evidence>
<sequence length="162" mass="18418">MGSVKSNQISPSRLITFGVVYTVQGEMDAAASMIEKQSRHHDYTKYKVVVYSVVVKAYAKTFSLDTFPYDGTTTTCESPYTCEFHVLLWLVQYMLIMLMSVFSVNVGKLSVMFLFLGKIASYSGHPVFFFIQISLGPSFAVALESAYRNMWKKYCKGEKYRP</sequence>
<keyword evidence="1" id="KW-0472">Membrane</keyword>
<dbReference type="EMBL" id="QGKX02000004">
    <property type="protein sequence ID" value="KAF3601266.1"/>
    <property type="molecule type" value="Genomic_DNA"/>
</dbReference>
<reference evidence="2" key="1">
    <citation type="submission" date="2019-12" db="EMBL/GenBank/DDBJ databases">
        <title>Genome sequencing and annotation of Brassica cretica.</title>
        <authorList>
            <person name="Studholme D.J."/>
            <person name="Sarris P."/>
        </authorList>
    </citation>
    <scope>NUCLEOTIDE SEQUENCE</scope>
    <source>
        <strain evidence="2">PFS-109/04</strain>
        <tissue evidence="2">Leaf</tissue>
    </source>
</reference>
<keyword evidence="1" id="KW-0812">Transmembrane</keyword>
<evidence type="ECO:0000313" key="3">
    <source>
        <dbReference type="Proteomes" id="UP000712600"/>
    </source>
</evidence>
<comment type="caution">
    <text evidence="2">The sequence shown here is derived from an EMBL/GenBank/DDBJ whole genome shotgun (WGS) entry which is preliminary data.</text>
</comment>
<dbReference type="AlphaFoldDB" id="A0A8S9SIK0"/>
<evidence type="ECO:0000256" key="1">
    <source>
        <dbReference type="SAM" id="Phobius"/>
    </source>
</evidence>
<organism evidence="2 3">
    <name type="scientific">Brassica cretica</name>
    <name type="common">Mustard</name>
    <dbReference type="NCBI Taxonomy" id="69181"/>
    <lineage>
        <taxon>Eukaryota</taxon>
        <taxon>Viridiplantae</taxon>
        <taxon>Streptophyta</taxon>
        <taxon>Embryophyta</taxon>
        <taxon>Tracheophyta</taxon>
        <taxon>Spermatophyta</taxon>
        <taxon>Magnoliopsida</taxon>
        <taxon>eudicotyledons</taxon>
        <taxon>Gunneridae</taxon>
        <taxon>Pentapetalae</taxon>
        <taxon>rosids</taxon>
        <taxon>malvids</taxon>
        <taxon>Brassicales</taxon>
        <taxon>Brassicaceae</taxon>
        <taxon>Brassiceae</taxon>
        <taxon>Brassica</taxon>
    </lineage>
</organism>
<keyword evidence="1" id="KW-1133">Transmembrane helix</keyword>
<proteinExistence type="predicted"/>
<name>A0A8S9SIK0_BRACR</name>
<feature type="transmembrane region" description="Helical" evidence="1">
    <location>
        <begin position="127"/>
        <end position="147"/>
    </location>
</feature>
<gene>
    <name evidence="2" type="ORF">F2Q69_00038735</name>
</gene>
<feature type="transmembrane region" description="Helical" evidence="1">
    <location>
        <begin position="86"/>
        <end position="107"/>
    </location>
</feature>
<dbReference type="Proteomes" id="UP000712600">
    <property type="component" value="Unassembled WGS sequence"/>
</dbReference>
<protein>
    <submittedName>
        <fullName evidence="2">Uncharacterized protein</fullName>
    </submittedName>
</protein>
<accession>A0A8S9SIK0</accession>